<dbReference type="GO" id="GO:0031201">
    <property type="term" value="C:SNARE complex"/>
    <property type="evidence" value="ECO:0007669"/>
    <property type="project" value="TreeGrafter"/>
</dbReference>
<keyword evidence="13" id="KW-1185">Reference proteome</keyword>
<evidence type="ECO:0000256" key="10">
    <source>
        <dbReference type="SAM" id="Phobius"/>
    </source>
</evidence>
<dbReference type="PANTHER" id="PTHR19957:SF307">
    <property type="entry name" value="PROTEIN SSO1-RELATED"/>
    <property type="match status" value="1"/>
</dbReference>
<dbReference type="GO" id="GO:0005484">
    <property type="term" value="F:SNAP receptor activity"/>
    <property type="evidence" value="ECO:0007669"/>
    <property type="project" value="InterPro"/>
</dbReference>
<dbReference type="PANTHER" id="PTHR19957">
    <property type="entry name" value="SYNTAXIN"/>
    <property type="match status" value="1"/>
</dbReference>
<gene>
    <name evidence="12" type="ORF">C4D60_Mb02t18020</name>
</gene>
<comment type="subcellular location">
    <subcellularLocation>
        <location evidence="1">Cell membrane</location>
        <topology evidence="1">Single-pass type IV membrane protein</topology>
    </subcellularLocation>
</comment>
<dbReference type="InterPro" id="IPR045242">
    <property type="entry name" value="Syntaxin"/>
</dbReference>
<dbReference type="STRING" id="52838.A0A4V4H2S1"/>
<feature type="coiled-coil region" evidence="9">
    <location>
        <begin position="143"/>
        <end position="187"/>
    </location>
</feature>
<keyword evidence="4 10" id="KW-0812">Transmembrane</keyword>
<dbReference type="Pfam" id="PF05739">
    <property type="entry name" value="SNARE"/>
    <property type="match status" value="1"/>
</dbReference>
<dbReference type="AlphaFoldDB" id="A0A4V4H2S1"/>
<dbReference type="FunFam" id="1.20.5.110:FF:000008">
    <property type="entry name" value="Syntaxin 132"/>
    <property type="match status" value="1"/>
</dbReference>
<dbReference type="EMBL" id="PYDT01000011">
    <property type="protein sequence ID" value="THU45446.1"/>
    <property type="molecule type" value="Genomic_DNA"/>
</dbReference>
<feature type="transmembrane region" description="Helical" evidence="10">
    <location>
        <begin position="392"/>
        <end position="412"/>
    </location>
</feature>
<name>A0A4V4H2S1_MUSBA</name>
<protein>
    <recommendedName>
        <fullName evidence="11">t-SNARE coiled-coil homology domain-containing protein</fullName>
    </recommendedName>
</protein>
<evidence type="ECO:0000256" key="7">
    <source>
        <dbReference type="ARBA" id="ARBA00023136"/>
    </source>
</evidence>
<dbReference type="CDD" id="cd15848">
    <property type="entry name" value="SNARE_syntaxin1-like"/>
    <property type="match status" value="1"/>
</dbReference>
<sequence length="419" mass="46846">MFTGPHRTQLGYACLNSVNPDAPKPFEPALSEPLGSAPSRWTRWSYWGEGSHPAPRPKSTPKGKGCHLARQTRVRLFGSSSRSHRAISSPPPDLGLSPPIELVSAHRVLGSASMNNLLSESFELSRGEPSRDRDIELGLQQTMNVAEQGLENFFKQVEEIEKQIEKLSKLSANLQAANEKSKSVTKASDMKAIKQHMQKEIDEVGKIARLAKSNLEELDRDNLASRQKPGCGKGSSVDRSRTATTVALKKKLKERMSEFQTLRETIHQEYREVVERRIFTVTGNRADEETIDRLIETGNSEQIFQKAIQEQGRGQVMDTLAEIQERHNTVKDLERKLLELQQIFLDMAVLVDAQGEMLDNIESQVSSAVDHVQSGTVALQKAKKLQKNSRKWMCIAIIILLLIVVIIVVAVIKPWSKGT</sequence>
<evidence type="ECO:0000256" key="5">
    <source>
        <dbReference type="ARBA" id="ARBA00022927"/>
    </source>
</evidence>
<evidence type="ECO:0000256" key="9">
    <source>
        <dbReference type="SAM" id="Coils"/>
    </source>
</evidence>
<feature type="domain" description="T-SNARE coiled-coil homology" evidence="11">
    <location>
        <begin position="320"/>
        <end position="382"/>
    </location>
</feature>
<proteinExistence type="inferred from homology"/>
<evidence type="ECO:0000256" key="8">
    <source>
        <dbReference type="RuleBase" id="RU003858"/>
    </source>
</evidence>
<dbReference type="Gene3D" id="1.20.5.110">
    <property type="match status" value="1"/>
</dbReference>
<dbReference type="GO" id="GO:0006887">
    <property type="term" value="P:exocytosis"/>
    <property type="evidence" value="ECO:0007669"/>
    <property type="project" value="TreeGrafter"/>
</dbReference>
<dbReference type="SMART" id="SM00397">
    <property type="entry name" value="t_SNARE"/>
    <property type="match status" value="1"/>
</dbReference>
<evidence type="ECO:0000256" key="4">
    <source>
        <dbReference type="ARBA" id="ARBA00022692"/>
    </source>
</evidence>
<dbReference type="GO" id="GO:0048278">
    <property type="term" value="P:vesicle docking"/>
    <property type="evidence" value="ECO:0007669"/>
    <property type="project" value="TreeGrafter"/>
</dbReference>
<dbReference type="Gene3D" id="1.20.58.70">
    <property type="match status" value="1"/>
</dbReference>
<keyword evidence="7 10" id="KW-0472">Membrane</keyword>
<evidence type="ECO:0000256" key="1">
    <source>
        <dbReference type="ARBA" id="ARBA00004521"/>
    </source>
</evidence>
<dbReference type="Pfam" id="PF00804">
    <property type="entry name" value="Syntaxin"/>
    <property type="match status" value="1"/>
</dbReference>
<dbReference type="PROSITE" id="PS50192">
    <property type="entry name" value="T_SNARE"/>
    <property type="match status" value="1"/>
</dbReference>
<evidence type="ECO:0000256" key="2">
    <source>
        <dbReference type="ARBA" id="ARBA00009063"/>
    </source>
</evidence>
<dbReference type="GO" id="GO:0012505">
    <property type="term" value="C:endomembrane system"/>
    <property type="evidence" value="ECO:0007669"/>
    <property type="project" value="TreeGrafter"/>
</dbReference>
<accession>A0A4V4H2S1</accession>
<evidence type="ECO:0000313" key="12">
    <source>
        <dbReference type="EMBL" id="THU45446.1"/>
    </source>
</evidence>
<reference evidence="12 13" key="1">
    <citation type="journal article" date="2019" name="Nat. Plants">
        <title>Genome sequencing of Musa balbisiana reveals subgenome evolution and function divergence in polyploid bananas.</title>
        <authorList>
            <person name="Yao X."/>
        </authorList>
    </citation>
    <scope>NUCLEOTIDE SEQUENCE [LARGE SCALE GENOMIC DNA]</scope>
    <source>
        <strain evidence="13">cv. DH-PKW</strain>
        <tissue evidence="12">Leaves</tissue>
    </source>
</reference>
<dbReference type="GO" id="GO:0000149">
    <property type="term" value="F:SNARE binding"/>
    <property type="evidence" value="ECO:0007669"/>
    <property type="project" value="TreeGrafter"/>
</dbReference>
<dbReference type="InterPro" id="IPR000727">
    <property type="entry name" value="T_SNARE_dom"/>
</dbReference>
<dbReference type="GO" id="GO:0006906">
    <property type="term" value="P:vesicle fusion"/>
    <property type="evidence" value="ECO:0007669"/>
    <property type="project" value="TreeGrafter"/>
</dbReference>
<evidence type="ECO:0000256" key="3">
    <source>
        <dbReference type="ARBA" id="ARBA00022448"/>
    </source>
</evidence>
<dbReference type="GO" id="GO:0005886">
    <property type="term" value="C:plasma membrane"/>
    <property type="evidence" value="ECO:0007669"/>
    <property type="project" value="UniProtKB-SubCell"/>
</dbReference>
<evidence type="ECO:0000313" key="13">
    <source>
        <dbReference type="Proteomes" id="UP000317650"/>
    </source>
</evidence>
<evidence type="ECO:0000256" key="6">
    <source>
        <dbReference type="ARBA" id="ARBA00022989"/>
    </source>
</evidence>
<keyword evidence="9" id="KW-0175">Coiled coil</keyword>
<dbReference type="Proteomes" id="UP000317650">
    <property type="component" value="Chromosome 2"/>
</dbReference>
<dbReference type="InterPro" id="IPR006012">
    <property type="entry name" value="Syntaxin/epimorphin_CS"/>
</dbReference>
<keyword evidence="6 10" id="KW-1133">Transmembrane helix</keyword>
<dbReference type="SUPFAM" id="SSF47661">
    <property type="entry name" value="t-snare proteins"/>
    <property type="match status" value="1"/>
</dbReference>
<dbReference type="InterPro" id="IPR006011">
    <property type="entry name" value="Syntaxin_N"/>
</dbReference>
<dbReference type="SMART" id="SM00503">
    <property type="entry name" value="SynN"/>
    <property type="match status" value="1"/>
</dbReference>
<keyword evidence="3" id="KW-0813">Transport</keyword>
<organism evidence="12 13">
    <name type="scientific">Musa balbisiana</name>
    <name type="common">Banana</name>
    <dbReference type="NCBI Taxonomy" id="52838"/>
    <lineage>
        <taxon>Eukaryota</taxon>
        <taxon>Viridiplantae</taxon>
        <taxon>Streptophyta</taxon>
        <taxon>Embryophyta</taxon>
        <taxon>Tracheophyta</taxon>
        <taxon>Spermatophyta</taxon>
        <taxon>Magnoliopsida</taxon>
        <taxon>Liliopsida</taxon>
        <taxon>Zingiberales</taxon>
        <taxon>Musaceae</taxon>
        <taxon>Musa</taxon>
    </lineage>
</organism>
<dbReference type="GO" id="GO:0006886">
    <property type="term" value="P:intracellular protein transport"/>
    <property type="evidence" value="ECO:0007669"/>
    <property type="project" value="InterPro"/>
</dbReference>
<dbReference type="CDD" id="cd00179">
    <property type="entry name" value="SynN"/>
    <property type="match status" value="1"/>
</dbReference>
<comment type="similarity">
    <text evidence="2 8">Belongs to the syntaxin family.</text>
</comment>
<comment type="caution">
    <text evidence="12">The sequence shown here is derived from an EMBL/GenBank/DDBJ whole genome shotgun (WGS) entry which is preliminary data.</text>
</comment>
<dbReference type="PROSITE" id="PS00914">
    <property type="entry name" value="SYNTAXIN"/>
    <property type="match status" value="1"/>
</dbReference>
<evidence type="ECO:0000259" key="11">
    <source>
        <dbReference type="PROSITE" id="PS50192"/>
    </source>
</evidence>
<dbReference type="InterPro" id="IPR010989">
    <property type="entry name" value="SNARE"/>
</dbReference>
<keyword evidence="5" id="KW-0653">Protein transport</keyword>